<keyword evidence="2" id="KW-0472">Membrane</keyword>
<gene>
    <name evidence="5" type="ORF">PTTT1_LOCUS55714</name>
</gene>
<feature type="domain" description="Sialate O-acetylesterase" evidence="4">
    <location>
        <begin position="25"/>
        <end position="262"/>
    </location>
</feature>
<protein>
    <recommendedName>
        <fullName evidence="4">Sialate O-acetylesterase domain-containing protein</fullName>
    </recommendedName>
</protein>
<dbReference type="Proteomes" id="UP000836788">
    <property type="component" value="Chromosome 9"/>
</dbReference>
<evidence type="ECO:0000313" key="5">
    <source>
        <dbReference type="EMBL" id="CAG9294751.1"/>
    </source>
</evidence>
<name>A0A8J9SYY8_PHATR</name>
<dbReference type="PANTHER" id="PTHR31988">
    <property type="entry name" value="ESTERASE, PUTATIVE (DUF303)-RELATED"/>
    <property type="match status" value="1"/>
</dbReference>
<dbReference type="AlphaFoldDB" id="A0A8J9SYY8"/>
<evidence type="ECO:0000256" key="2">
    <source>
        <dbReference type="SAM" id="Phobius"/>
    </source>
</evidence>
<dbReference type="PANTHER" id="PTHR31988:SF19">
    <property type="entry name" value="9-O-ACETYL-N-ACETYLNEURAMINIC ACID DEACETYLASE-RELATED"/>
    <property type="match status" value="1"/>
</dbReference>
<sequence length="396" mass="44552">MKFFSFFLLSFHTIIALAKKRGKPVKVFILAGEANVEGYASLSHLHDLVTGQHTLNVTETRLDGPGRYQHLRDGYGQWSTRDDVFVTYEHERHSGWKYGPLDVTHWGAAPNVFGPEVEFGHVMGNAYVEPVILVKAAWGKRSLAKDFRPPSATGETGFQWYRMQTGIANTFAQIANILGEEYKHADIDIGGIVWWHGYTDLWNQANAAEYESNLEHFVRDLRSTLHRPLLPIVIAELGGSGANASRREIRMRDAQQRVANLAEWNYTTSYVRTASFAVPSKPFLDINTHYYGRADTMIAIGSALATEMLRLNHLGPPEFRKSQLESDLSTFGGFLQTFFTTCIAVVAAVLIVLYSLYKNGHISRGKVMRLRNSFNCRKRDNGTVFANGPIRETTMA</sequence>
<accession>A0A8J9SYY8</accession>
<dbReference type="InterPro" id="IPR052940">
    <property type="entry name" value="Carb_Esterase_6"/>
</dbReference>
<keyword evidence="1" id="KW-0378">Hydrolase</keyword>
<keyword evidence="3" id="KW-0732">Signal</keyword>
<dbReference type="InterPro" id="IPR005181">
    <property type="entry name" value="SASA"/>
</dbReference>
<dbReference type="GO" id="GO:0016787">
    <property type="term" value="F:hydrolase activity"/>
    <property type="evidence" value="ECO:0007669"/>
    <property type="project" value="UniProtKB-KW"/>
</dbReference>
<organism evidence="5">
    <name type="scientific">Phaeodactylum tricornutum</name>
    <name type="common">Diatom</name>
    <dbReference type="NCBI Taxonomy" id="2850"/>
    <lineage>
        <taxon>Eukaryota</taxon>
        <taxon>Sar</taxon>
        <taxon>Stramenopiles</taxon>
        <taxon>Ochrophyta</taxon>
        <taxon>Bacillariophyta</taxon>
        <taxon>Bacillariophyceae</taxon>
        <taxon>Bacillariophycidae</taxon>
        <taxon>Naviculales</taxon>
        <taxon>Phaeodactylaceae</taxon>
        <taxon>Phaeodactylum</taxon>
    </lineage>
</organism>
<keyword evidence="2" id="KW-1133">Transmembrane helix</keyword>
<evidence type="ECO:0000259" key="4">
    <source>
        <dbReference type="Pfam" id="PF03629"/>
    </source>
</evidence>
<proteinExistence type="predicted"/>
<evidence type="ECO:0000256" key="3">
    <source>
        <dbReference type="SAM" id="SignalP"/>
    </source>
</evidence>
<feature type="chain" id="PRO_5035429525" description="Sialate O-acetylesterase domain-containing protein" evidence="3">
    <location>
        <begin position="19"/>
        <end position="396"/>
    </location>
</feature>
<dbReference type="Pfam" id="PF03629">
    <property type="entry name" value="SASA"/>
    <property type="match status" value="1"/>
</dbReference>
<keyword evidence="2" id="KW-0812">Transmembrane</keyword>
<dbReference type="InterPro" id="IPR036514">
    <property type="entry name" value="SGNH_hydro_sf"/>
</dbReference>
<dbReference type="Gene3D" id="3.40.50.1110">
    <property type="entry name" value="SGNH hydrolase"/>
    <property type="match status" value="1"/>
</dbReference>
<feature type="transmembrane region" description="Helical" evidence="2">
    <location>
        <begin position="334"/>
        <end position="357"/>
    </location>
</feature>
<evidence type="ECO:0000256" key="1">
    <source>
        <dbReference type="ARBA" id="ARBA00022801"/>
    </source>
</evidence>
<dbReference type="SUPFAM" id="SSF52266">
    <property type="entry name" value="SGNH hydrolase"/>
    <property type="match status" value="1"/>
</dbReference>
<dbReference type="EMBL" id="OU594950">
    <property type="protein sequence ID" value="CAG9294751.1"/>
    <property type="molecule type" value="Genomic_DNA"/>
</dbReference>
<reference evidence="5" key="1">
    <citation type="submission" date="2022-02" db="EMBL/GenBank/DDBJ databases">
        <authorList>
            <person name="Giguere J D."/>
        </authorList>
    </citation>
    <scope>NUCLEOTIDE SEQUENCE</scope>
    <source>
        <strain evidence="5">CCAP 1055/1</strain>
    </source>
</reference>
<feature type="signal peptide" evidence="3">
    <location>
        <begin position="1"/>
        <end position="18"/>
    </location>
</feature>